<dbReference type="InterPro" id="IPR050312">
    <property type="entry name" value="IolE/XylAMocC-like"/>
</dbReference>
<name>A0AAW6TYZ4_9BACT</name>
<dbReference type="RefSeq" id="WP_349244503.1">
    <property type="nucleotide sequence ID" value="NZ_JASCXX010000008.1"/>
</dbReference>
<dbReference type="PROSITE" id="PS51318">
    <property type="entry name" value="TAT"/>
    <property type="match status" value="1"/>
</dbReference>
<dbReference type="PANTHER" id="PTHR12110:SF41">
    <property type="entry name" value="INOSOSE DEHYDRATASE"/>
    <property type="match status" value="1"/>
</dbReference>
<dbReference type="EMBL" id="JASCXX010000008">
    <property type="protein sequence ID" value="MDI6449096.1"/>
    <property type="molecule type" value="Genomic_DNA"/>
</dbReference>
<evidence type="ECO:0000259" key="1">
    <source>
        <dbReference type="Pfam" id="PF01261"/>
    </source>
</evidence>
<keyword evidence="2" id="KW-0413">Isomerase</keyword>
<dbReference type="GO" id="GO:0016853">
    <property type="term" value="F:isomerase activity"/>
    <property type="evidence" value="ECO:0007669"/>
    <property type="project" value="UniProtKB-KW"/>
</dbReference>
<dbReference type="InterPro" id="IPR013022">
    <property type="entry name" value="Xyl_isomerase-like_TIM-brl"/>
</dbReference>
<evidence type="ECO:0000313" key="3">
    <source>
        <dbReference type="Proteomes" id="UP001431776"/>
    </source>
</evidence>
<dbReference type="InterPro" id="IPR006311">
    <property type="entry name" value="TAT_signal"/>
</dbReference>
<gene>
    <name evidence="2" type="ORF">QJ522_08575</name>
</gene>
<dbReference type="Proteomes" id="UP001431776">
    <property type="component" value="Unassembled WGS sequence"/>
</dbReference>
<dbReference type="Pfam" id="PF01261">
    <property type="entry name" value="AP_endonuc_2"/>
    <property type="match status" value="1"/>
</dbReference>
<reference evidence="2" key="1">
    <citation type="submission" date="2023-05" db="EMBL/GenBank/DDBJ databases">
        <title>Anaerotaeda fermentans gen. nov., sp. nov., a novel anaerobic planctomycete of the new family within the order Sedimentisphaerales isolated from Taman Peninsula, Russia.</title>
        <authorList>
            <person name="Khomyakova M.A."/>
            <person name="Merkel A.Y."/>
            <person name="Slobodkin A.I."/>
        </authorList>
    </citation>
    <scope>NUCLEOTIDE SEQUENCE</scope>
    <source>
        <strain evidence="2">M17dextr</strain>
    </source>
</reference>
<feature type="domain" description="Xylose isomerase-like TIM barrel" evidence="1">
    <location>
        <begin position="67"/>
        <end position="294"/>
    </location>
</feature>
<dbReference type="PANTHER" id="PTHR12110">
    <property type="entry name" value="HYDROXYPYRUVATE ISOMERASE"/>
    <property type="match status" value="1"/>
</dbReference>
<dbReference type="InterPro" id="IPR036237">
    <property type="entry name" value="Xyl_isomerase-like_sf"/>
</dbReference>
<keyword evidence="3" id="KW-1185">Reference proteome</keyword>
<dbReference type="Gene3D" id="3.20.20.150">
    <property type="entry name" value="Divalent-metal-dependent TIM barrel enzymes"/>
    <property type="match status" value="1"/>
</dbReference>
<sequence length="316" mass="34734">MAERMKTRRMFLGDVIRATGAAALSPALVRSAAAQSETLHVACNAYSWSVFYQRQGRNFDQSLDEGLAEVAASGLDGFEPSFADVAQVDRLAPLLRKHGLEMRSFYVNSLLHEADRADESIRQILAVAPRAREVGARIVVTNPNPLAWGGAQDKNDEQLKVQAAALNRLGVELKKLGLTLAYHNHDMELRQAAREFHHMMLGTDPANVTLCLDAHWVYRGAGNSQVALFDVVKLYGKRISELHLRQSQGGVWTEAFGPGDIDYRALAEMLRQASVRPHIVLEQAIETGSPNTMTPLGAFKESTKATRRLFTGTGAV</sequence>
<comment type="caution">
    <text evidence="2">The sequence shown here is derived from an EMBL/GenBank/DDBJ whole genome shotgun (WGS) entry which is preliminary data.</text>
</comment>
<accession>A0AAW6TYZ4</accession>
<dbReference type="AlphaFoldDB" id="A0AAW6TYZ4"/>
<proteinExistence type="predicted"/>
<dbReference type="SUPFAM" id="SSF51658">
    <property type="entry name" value="Xylose isomerase-like"/>
    <property type="match status" value="1"/>
</dbReference>
<protein>
    <submittedName>
        <fullName evidence="2">Sugar phosphate isomerase/epimerase</fullName>
    </submittedName>
</protein>
<evidence type="ECO:0000313" key="2">
    <source>
        <dbReference type="EMBL" id="MDI6449096.1"/>
    </source>
</evidence>
<organism evidence="2 3">
    <name type="scientific">Anaerobaca lacustris</name>
    <dbReference type="NCBI Taxonomy" id="3044600"/>
    <lineage>
        <taxon>Bacteria</taxon>
        <taxon>Pseudomonadati</taxon>
        <taxon>Planctomycetota</taxon>
        <taxon>Phycisphaerae</taxon>
        <taxon>Sedimentisphaerales</taxon>
        <taxon>Anaerobacaceae</taxon>
        <taxon>Anaerobaca</taxon>
    </lineage>
</organism>